<dbReference type="Proteomes" id="UP000015101">
    <property type="component" value="Unassembled WGS sequence"/>
</dbReference>
<gene>
    <name evidence="3" type="primary">20205729</name>
    <name evidence="2" type="ORF">HELRODRAFT_176157</name>
</gene>
<dbReference type="HOGENOM" id="CLU_1662694_0_0_1"/>
<reference evidence="3" key="3">
    <citation type="submission" date="2015-06" db="UniProtKB">
        <authorList>
            <consortium name="EnsemblMetazoa"/>
        </authorList>
    </citation>
    <scope>IDENTIFICATION</scope>
</reference>
<evidence type="ECO:0000313" key="2">
    <source>
        <dbReference type="EMBL" id="ESO00292.1"/>
    </source>
</evidence>
<reference evidence="4" key="1">
    <citation type="submission" date="2012-12" db="EMBL/GenBank/DDBJ databases">
        <authorList>
            <person name="Hellsten U."/>
            <person name="Grimwood J."/>
            <person name="Chapman J.A."/>
            <person name="Shapiro H."/>
            <person name="Aerts A."/>
            <person name="Otillar R.P."/>
            <person name="Terry A.Y."/>
            <person name="Boore J.L."/>
            <person name="Simakov O."/>
            <person name="Marletaz F."/>
            <person name="Cho S.-J."/>
            <person name="Edsinger-Gonzales E."/>
            <person name="Havlak P."/>
            <person name="Kuo D.-H."/>
            <person name="Larsson T."/>
            <person name="Lv J."/>
            <person name="Arendt D."/>
            <person name="Savage R."/>
            <person name="Osoegawa K."/>
            <person name="de Jong P."/>
            <person name="Lindberg D.R."/>
            <person name="Seaver E.C."/>
            <person name="Weisblat D.A."/>
            <person name="Putnam N.H."/>
            <person name="Grigoriev I.V."/>
            <person name="Rokhsar D.S."/>
        </authorList>
    </citation>
    <scope>NUCLEOTIDE SEQUENCE</scope>
</reference>
<reference evidence="2 4" key="2">
    <citation type="journal article" date="2013" name="Nature">
        <title>Insights into bilaterian evolution from three spiralian genomes.</title>
        <authorList>
            <person name="Simakov O."/>
            <person name="Marletaz F."/>
            <person name="Cho S.J."/>
            <person name="Edsinger-Gonzales E."/>
            <person name="Havlak P."/>
            <person name="Hellsten U."/>
            <person name="Kuo D.H."/>
            <person name="Larsson T."/>
            <person name="Lv J."/>
            <person name="Arendt D."/>
            <person name="Savage R."/>
            <person name="Osoegawa K."/>
            <person name="de Jong P."/>
            <person name="Grimwood J."/>
            <person name="Chapman J.A."/>
            <person name="Shapiro H."/>
            <person name="Aerts A."/>
            <person name="Otillar R.P."/>
            <person name="Terry A.Y."/>
            <person name="Boore J.L."/>
            <person name="Grigoriev I.V."/>
            <person name="Lindberg D.R."/>
            <person name="Seaver E.C."/>
            <person name="Weisblat D.A."/>
            <person name="Putnam N.H."/>
            <person name="Rokhsar D.S."/>
        </authorList>
    </citation>
    <scope>NUCLEOTIDE SEQUENCE</scope>
</reference>
<evidence type="ECO:0000313" key="3">
    <source>
        <dbReference type="EnsemblMetazoa" id="HelroP176157"/>
    </source>
</evidence>
<name>T1FA80_HELRO</name>
<sequence>MIKATLPPRAPRSFRTKPEGKNKLSESFGLSHVSIAENNSGLKVDKNKLRSFVFFWRLRTLARAKQRSSAADELFKVTHNLDFPIRCALTIWGFTGRWFSQIDETISLPLPPCTSSSPEMMTFFERCSSSIRSSVQKALVMVSSMKLAQCGQSSMKLAH</sequence>
<dbReference type="AlphaFoldDB" id="T1FA80"/>
<accession>T1FA80</accession>
<proteinExistence type="predicted"/>
<feature type="region of interest" description="Disordered" evidence="1">
    <location>
        <begin position="1"/>
        <end position="25"/>
    </location>
</feature>
<dbReference type="InParanoid" id="T1FA80"/>
<dbReference type="EMBL" id="KB096983">
    <property type="protein sequence ID" value="ESO00292.1"/>
    <property type="molecule type" value="Genomic_DNA"/>
</dbReference>
<evidence type="ECO:0000256" key="1">
    <source>
        <dbReference type="SAM" id="MobiDB-lite"/>
    </source>
</evidence>
<dbReference type="EMBL" id="AMQM01005563">
    <property type="status" value="NOT_ANNOTATED_CDS"/>
    <property type="molecule type" value="Genomic_DNA"/>
</dbReference>
<dbReference type="KEGG" id="hro:HELRODRAFT_176157"/>
<evidence type="ECO:0000313" key="4">
    <source>
        <dbReference type="Proteomes" id="UP000015101"/>
    </source>
</evidence>
<protein>
    <submittedName>
        <fullName evidence="2 3">Uncharacterized protein</fullName>
    </submittedName>
</protein>
<dbReference type="RefSeq" id="XP_009021726.1">
    <property type="nucleotide sequence ID" value="XM_009023478.1"/>
</dbReference>
<dbReference type="GeneID" id="20205729"/>
<dbReference type="EnsemblMetazoa" id="HelroT176157">
    <property type="protein sequence ID" value="HelroP176157"/>
    <property type="gene ID" value="HelroG176157"/>
</dbReference>
<keyword evidence="4" id="KW-1185">Reference proteome</keyword>
<dbReference type="CTD" id="20205729"/>
<organism evidence="3 4">
    <name type="scientific">Helobdella robusta</name>
    <name type="common">Californian leech</name>
    <dbReference type="NCBI Taxonomy" id="6412"/>
    <lineage>
        <taxon>Eukaryota</taxon>
        <taxon>Metazoa</taxon>
        <taxon>Spiralia</taxon>
        <taxon>Lophotrochozoa</taxon>
        <taxon>Annelida</taxon>
        <taxon>Clitellata</taxon>
        <taxon>Hirudinea</taxon>
        <taxon>Rhynchobdellida</taxon>
        <taxon>Glossiphoniidae</taxon>
        <taxon>Helobdella</taxon>
    </lineage>
</organism>